<gene>
    <name evidence="7" type="ORF">J2S57_005920</name>
</gene>
<dbReference type="InterPro" id="IPR001650">
    <property type="entry name" value="Helicase_C-like"/>
</dbReference>
<dbReference type="SMART" id="SM00487">
    <property type="entry name" value="DEXDc"/>
    <property type="match status" value="1"/>
</dbReference>
<evidence type="ECO:0000256" key="4">
    <source>
        <dbReference type="ARBA" id="ARBA00022840"/>
    </source>
</evidence>
<comment type="caution">
    <text evidence="7">The sequence shown here is derived from an EMBL/GenBank/DDBJ whole genome shotgun (WGS) entry which is preliminary data.</text>
</comment>
<dbReference type="InterPro" id="IPR057342">
    <property type="entry name" value="DEXDc_RapA"/>
</dbReference>
<sequence length="943" mass="104814">MVIRDEEWLVTAVEQTPQGQLLTVQGLSELVRETTATFYEALEDNVLVLDPADAQLTADESPHYRRSRLWVEATLRKTAVPLDNPGLAVATRMLARALDYQQSAVRQALDPANLRPRILLADAVGLGKTLEIGMILSELARRGRGERILIVSPRHVLEQMQQEMWNRFGLPFVRLDSVGIQRVRQKLPATRNPFTYYKRVIISIDTLKSDRYLAHLRKQRWDAVVIDESHNLTNSSTQNNRLARVLAPNADALILASATPHNGRYESFAELVRLLEPTAVRPDGTLIEDEVKRLVIRRHRHSAEVARTVGTDWAERKEPQNFLVPASPAENAIARELDEVWLHPKSGTSPYSGAASRLFPWTLAKAFLSSPAALTETVSERIKRLSPAATDSQQREIDALEHLRDLSAQQSTDTSGKYGRLLEYLKQIKVGPRSSERAVVFAERLSTLDWLTDRLRQDLKLADGQVRQLHGGLSDTEQQEIIDSFKLESSPIRVLVAGDIASEGVNLHSYCHELIHFDIPWSLIRIEQRNGRIDRFGQRHAPQITTLLLDPDSETFAGDLRVLRRLLEREREAHTALGDVASLMGKYDVGEEEDEIRRVLAGQKQLDEVMAPSNDTSAFDPVAALLAQISGLPQPPAPQPVKKAGSTASLYEADLDFLRDALEEVYETPGASVNAGGVNWREYPGSDIVEFAPPPDLRRRLEVLPQSYLAQRRVLESIKLATSSARGQALLAEALKGDSKITWPEAHFLGPLHPVLEWASDRALARLGRNQVFAVRGDVEEPTVLLIGTLTNRRGQVVASCFLHVAFPNPDNLRFALVTAQPDAETMIESVGLRKPQGNPGPADLEGLEGLVRTAVHAGDEQLAQVFAAAAANAQQRVTSWSARAGTWDEEADALIQRSALKERRIDMGEEHRLAAAMSPDRRLVRPLLLVLPTDHPTTGATR</sequence>
<dbReference type="PANTHER" id="PTHR45766:SF6">
    <property type="entry name" value="SWI_SNF-RELATED MATRIX-ASSOCIATED ACTIN-DEPENDENT REGULATOR OF CHROMATIN SUBFAMILY A-LIKE PROTEIN 1"/>
    <property type="match status" value="1"/>
</dbReference>
<feature type="domain" description="Helicase ATP-binding" evidence="5">
    <location>
        <begin position="109"/>
        <end position="278"/>
    </location>
</feature>
<keyword evidence="3 7" id="KW-0347">Helicase</keyword>
<evidence type="ECO:0000259" key="5">
    <source>
        <dbReference type="PROSITE" id="PS51192"/>
    </source>
</evidence>
<evidence type="ECO:0000256" key="2">
    <source>
        <dbReference type="ARBA" id="ARBA00022801"/>
    </source>
</evidence>
<dbReference type="PROSITE" id="PS51192">
    <property type="entry name" value="HELICASE_ATP_BIND_1"/>
    <property type="match status" value="1"/>
</dbReference>
<keyword evidence="2" id="KW-0378">Hydrolase</keyword>
<dbReference type="PROSITE" id="PS51194">
    <property type="entry name" value="HELICASE_CTER"/>
    <property type="match status" value="1"/>
</dbReference>
<dbReference type="SUPFAM" id="SSF52540">
    <property type="entry name" value="P-loop containing nucleoside triphosphate hydrolases"/>
    <property type="match status" value="2"/>
</dbReference>
<keyword evidence="1" id="KW-0547">Nucleotide-binding</keyword>
<proteinExistence type="predicted"/>
<dbReference type="Proteomes" id="UP001235712">
    <property type="component" value="Unassembled WGS sequence"/>
</dbReference>
<evidence type="ECO:0000313" key="8">
    <source>
        <dbReference type="Proteomes" id="UP001235712"/>
    </source>
</evidence>
<dbReference type="CDD" id="cd18793">
    <property type="entry name" value="SF2_C_SNF"/>
    <property type="match status" value="1"/>
</dbReference>
<feature type="domain" description="Helicase C-terminal" evidence="6">
    <location>
        <begin position="424"/>
        <end position="588"/>
    </location>
</feature>
<keyword evidence="4" id="KW-0067">ATP-binding</keyword>
<accession>A0ABT9PBU1</accession>
<reference evidence="7 8" key="1">
    <citation type="submission" date="2023-07" db="EMBL/GenBank/DDBJ databases">
        <title>Sequencing the genomes of 1000 actinobacteria strains.</title>
        <authorList>
            <person name="Klenk H.-P."/>
        </authorList>
    </citation>
    <scope>NUCLEOTIDE SEQUENCE [LARGE SCALE GENOMIC DNA]</scope>
    <source>
        <strain evidence="7 8">DSM 44388</strain>
    </source>
</reference>
<dbReference type="Gene3D" id="3.40.50.300">
    <property type="entry name" value="P-loop containing nucleotide triphosphate hydrolases"/>
    <property type="match status" value="1"/>
</dbReference>
<dbReference type="EMBL" id="JAUSQZ010000001">
    <property type="protein sequence ID" value="MDP9830171.1"/>
    <property type="molecule type" value="Genomic_DNA"/>
</dbReference>
<dbReference type="Pfam" id="PF00176">
    <property type="entry name" value="SNF2-rel_dom"/>
    <property type="match status" value="1"/>
</dbReference>
<dbReference type="GO" id="GO:0004386">
    <property type="term" value="F:helicase activity"/>
    <property type="evidence" value="ECO:0007669"/>
    <property type="project" value="UniProtKB-KW"/>
</dbReference>
<dbReference type="Pfam" id="PF00271">
    <property type="entry name" value="Helicase_C"/>
    <property type="match status" value="1"/>
</dbReference>
<organism evidence="7 8">
    <name type="scientific">Kineosporia succinea</name>
    <dbReference type="NCBI Taxonomy" id="84632"/>
    <lineage>
        <taxon>Bacteria</taxon>
        <taxon>Bacillati</taxon>
        <taxon>Actinomycetota</taxon>
        <taxon>Actinomycetes</taxon>
        <taxon>Kineosporiales</taxon>
        <taxon>Kineosporiaceae</taxon>
        <taxon>Kineosporia</taxon>
    </lineage>
</organism>
<evidence type="ECO:0000313" key="7">
    <source>
        <dbReference type="EMBL" id="MDP9830171.1"/>
    </source>
</evidence>
<dbReference type="InterPro" id="IPR049730">
    <property type="entry name" value="SNF2/RAD54-like_C"/>
</dbReference>
<dbReference type="InterPro" id="IPR027417">
    <property type="entry name" value="P-loop_NTPase"/>
</dbReference>
<evidence type="ECO:0000259" key="6">
    <source>
        <dbReference type="PROSITE" id="PS51194"/>
    </source>
</evidence>
<keyword evidence="8" id="KW-1185">Reference proteome</keyword>
<dbReference type="InterPro" id="IPR014001">
    <property type="entry name" value="Helicase_ATP-bd"/>
</dbReference>
<evidence type="ECO:0000256" key="1">
    <source>
        <dbReference type="ARBA" id="ARBA00022741"/>
    </source>
</evidence>
<dbReference type="CDD" id="cd18011">
    <property type="entry name" value="DEXDc_RapA"/>
    <property type="match status" value="1"/>
</dbReference>
<evidence type="ECO:0000256" key="3">
    <source>
        <dbReference type="ARBA" id="ARBA00022806"/>
    </source>
</evidence>
<dbReference type="InterPro" id="IPR038718">
    <property type="entry name" value="SNF2-like_sf"/>
</dbReference>
<dbReference type="Gene3D" id="3.40.50.10810">
    <property type="entry name" value="Tandem AAA-ATPase domain"/>
    <property type="match status" value="1"/>
</dbReference>
<dbReference type="InterPro" id="IPR000330">
    <property type="entry name" value="SNF2_N"/>
</dbReference>
<protein>
    <submittedName>
        <fullName evidence="7">ERCC4-related helicase</fullName>
    </submittedName>
</protein>
<dbReference type="SMART" id="SM00490">
    <property type="entry name" value="HELICc"/>
    <property type="match status" value="1"/>
</dbReference>
<name>A0ABT9PBU1_9ACTN</name>
<dbReference type="PANTHER" id="PTHR45766">
    <property type="entry name" value="DNA ANNEALING HELICASE AND ENDONUCLEASE ZRANB3 FAMILY MEMBER"/>
    <property type="match status" value="1"/>
</dbReference>